<dbReference type="GO" id="GO:0005524">
    <property type="term" value="F:ATP binding"/>
    <property type="evidence" value="ECO:0007669"/>
    <property type="project" value="UniProtKB-UniRule"/>
</dbReference>
<dbReference type="GO" id="GO:0046872">
    <property type="term" value="F:metal ion binding"/>
    <property type="evidence" value="ECO:0007669"/>
    <property type="project" value="InterPro"/>
</dbReference>
<proteinExistence type="predicted"/>
<dbReference type="InterPro" id="IPR056855">
    <property type="entry name" value="ATP-grasp_IQCH"/>
</dbReference>
<evidence type="ECO:0000259" key="3">
    <source>
        <dbReference type="PROSITE" id="PS50975"/>
    </source>
</evidence>
<gene>
    <name evidence="4" type="ORF">SAMN05216199_3200</name>
</gene>
<dbReference type="EMBL" id="FOHB01000006">
    <property type="protein sequence ID" value="SES38713.1"/>
    <property type="molecule type" value="Genomic_DNA"/>
</dbReference>
<organism evidence="4 5">
    <name type="scientific">Pedococcus cremeus</name>
    <dbReference type="NCBI Taxonomy" id="587636"/>
    <lineage>
        <taxon>Bacteria</taxon>
        <taxon>Bacillati</taxon>
        <taxon>Actinomycetota</taxon>
        <taxon>Actinomycetes</taxon>
        <taxon>Micrococcales</taxon>
        <taxon>Intrasporangiaceae</taxon>
        <taxon>Pedococcus</taxon>
    </lineage>
</organism>
<keyword evidence="5" id="KW-1185">Reference proteome</keyword>
<dbReference type="PROSITE" id="PS50975">
    <property type="entry name" value="ATP_GRASP"/>
    <property type="match status" value="1"/>
</dbReference>
<feature type="chain" id="PRO_5011669378" description="ATP-grasp domain-containing protein" evidence="2">
    <location>
        <begin position="20"/>
        <end position="547"/>
    </location>
</feature>
<dbReference type="InterPro" id="IPR041356">
    <property type="entry name" value="PGM1_C"/>
</dbReference>
<dbReference type="InterPro" id="IPR011761">
    <property type="entry name" value="ATP-grasp"/>
</dbReference>
<keyword evidence="2" id="KW-0732">Signal</keyword>
<dbReference type="InterPro" id="IPR038752">
    <property type="entry name" value="IQCH"/>
</dbReference>
<dbReference type="PANTHER" id="PTHR14465">
    <property type="entry name" value="IQ DOMAIN-CONTAINING PROTEIN H"/>
    <property type="match status" value="1"/>
</dbReference>
<accession>A0A1H9WZ94</accession>
<evidence type="ECO:0000313" key="4">
    <source>
        <dbReference type="EMBL" id="SES38713.1"/>
    </source>
</evidence>
<dbReference type="STRING" id="587636.SAMN05216199_3200"/>
<evidence type="ECO:0000313" key="5">
    <source>
        <dbReference type="Proteomes" id="UP000199019"/>
    </source>
</evidence>
<name>A0A1H9WZ94_9MICO</name>
<sequence>MVGLLALTLVLYAVRTSCAQTAGMDDHGDRPPPTLGDMGEQERLAAFDRLQERLPEVWRSIAREDPAESVVVVPSMTLDLVVADSGALLQALEERFLFLLLLLRQPRLRMVYVTSMPIDPAIVEYYLSLLPGVIPSHARSRLQLVSVGDSSGVPLTDKLLERPRLVAQIAAMVPDPLRSHLIPYTSTERERDLALLLGIPMYAADPRHFVLGTKTGCRRLFTEAGVAHPAGAEDLHTIDEVVRSLADLRAAHPDVADAMVKLNEGVSGGGNALVDLRELPRGNGPDALDRVRDRVLAMAPEDQRVDVPTFLARLAVGGGVVEERLAGEEVRSPSVQLRITPLGELEVLSTHDQVLGGPSGQSYLGARFPADQAYAAAITESARRVGEVLVRKGVMGRFALDYVVVRHGSRWEAHAIEVNLRKGGTTHPFLTLQFLTGGTYVADLGCFLTPQGERRHLVATDHLEHPVLRGLRVSDLFDLIARTRLHFDQGTQQGVVFHMISCLTELGRVGMTAIGDTPTAAQALYDRAHQALLEEAREALTPRPVRF</sequence>
<dbReference type="Proteomes" id="UP000199019">
    <property type="component" value="Unassembled WGS sequence"/>
</dbReference>
<protein>
    <recommendedName>
        <fullName evidence="3">ATP-grasp domain-containing protein</fullName>
    </recommendedName>
</protein>
<keyword evidence="1" id="KW-0547">Nucleotide-binding</keyword>
<dbReference type="Pfam" id="PF18105">
    <property type="entry name" value="PGM1_C"/>
    <property type="match status" value="1"/>
</dbReference>
<feature type="signal peptide" evidence="2">
    <location>
        <begin position="1"/>
        <end position="19"/>
    </location>
</feature>
<dbReference type="Pfam" id="PF24923">
    <property type="entry name" value="ATP-grasp_IQCH"/>
    <property type="match status" value="2"/>
</dbReference>
<evidence type="ECO:0000256" key="2">
    <source>
        <dbReference type="SAM" id="SignalP"/>
    </source>
</evidence>
<evidence type="ECO:0000256" key="1">
    <source>
        <dbReference type="PROSITE-ProRule" id="PRU00409"/>
    </source>
</evidence>
<reference evidence="5" key="1">
    <citation type="submission" date="2016-10" db="EMBL/GenBank/DDBJ databases">
        <authorList>
            <person name="Varghese N."/>
            <person name="Submissions S."/>
        </authorList>
    </citation>
    <scope>NUCLEOTIDE SEQUENCE [LARGE SCALE GENOMIC DNA]</scope>
    <source>
        <strain evidence="5">CGMCC 1.6963</strain>
    </source>
</reference>
<feature type="domain" description="ATP-grasp" evidence="3">
    <location>
        <begin position="218"/>
        <end position="449"/>
    </location>
</feature>
<dbReference type="PANTHER" id="PTHR14465:SF0">
    <property type="entry name" value="IQ DOMAIN-CONTAINING PROTEIN H"/>
    <property type="match status" value="1"/>
</dbReference>
<dbReference type="AlphaFoldDB" id="A0A1H9WZ94"/>
<keyword evidence="1" id="KW-0067">ATP-binding</keyword>